<proteinExistence type="predicted"/>
<organism evidence="1 2">
    <name type="scientific">Senna tora</name>
    <dbReference type="NCBI Taxonomy" id="362788"/>
    <lineage>
        <taxon>Eukaryota</taxon>
        <taxon>Viridiplantae</taxon>
        <taxon>Streptophyta</taxon>
        <taxon>Embryophyta</taxon>
        <taxon>Tracheophyta</taxon>
        <taxon>Spermatophyta</taxon>
        <taxon>Magnoliopsida</taxon>
        <taxon>eudicotyledons</taxon>
        <taxon>Gunneridae</taxon>
        <taxon>Pentapetalae</taxon>
        <taxon>rosids</taxon>
        <taxon>fabids</taxon>
        <taxon>Fabales</taxon>
        <taxon>Fabaceae</taxon>
        <taxon>Caesalpinioideae</taxon>
        <taxon>Cassia clade</taxon>
        <taxon>Senna</taxon>
    </lineage>
</organism>
<dbReference type="EMBL" id="JAAIUW010000009">
    <property type="protein sequence ID" value="KAF7815225.1"/>
    <property type="molecule type" value="Genomic_DNA"/>
</dbReference>
<protein>
    <submittedName>
        <fullName evidence="1">Retrovirus-related Pol polyprotein from transposon TNT 1-94</fullName>
    </submittedName>
</protein>
<gene>
    <name evidence="1" type="ORF">G2W53_029194</name>
</gene>
<reference evidence="1" key="1">
    <citation type="submission" date="2020-09" db="EMBL/GenBank/DDBJ databases">
        <title>Genome-Enabled Discovery of Anthraquinone Biosynthesis in Senna tora.</title>
        <authorList>
            <person name="Kang S.-H."/>
            <person name="Pandey R.P."/>
            <person name="Lee C.-M."/>
            <person name="Sim J.-S."/>
            <person name="Jeong J.-T."/>
            <person name="Choi B.-S."/>
            <person name="Jung M."/>
            <person name="Ginzburg D."/>
            <person name="Zhao K."/>
            <person name="Won S.Y."/>
            <person name="Oh T.-J."/>
            <person name="Yu Y."/>
            <person name="Kim N.-H."/>
            <person name="Lee O.R."/>
            <person name="Lee T.-H."/>
            <person name="Bashyal P."/>
            <person name="Kim T.-S."/>
            <person name="Lee W.-H."/>
            <person name="Kawkins C."/>
            <person name="Kim C.-K."/>
            <person name="Kim J.S."/>
            <person name="Ahn B.O."/>
            <person name="Rhee S.Y."/>
            <person name="Sohng J.K."/>
        </authorList>
    </citation>
    <scope>NUCLEOTIDE SEQUENCE</scope>
    <source>
        <tissue evidence="1">Leaf</tissue>
    </source>
</reference>
<name>A0A834W9F1_9FABA</name>
<evidence type="ECO:0000313" key="1">
    <source>
        <dbReference type="EMBL" id="KAF7815225.1"/>
    </source>
</evidence>
<accession>A0A834W9F1</accession>
<evidence type="ECO:0000313" key="2">
    <source>
        <dbReference type="Proteomes" id="UP000634136"/>
    </source>
</evidence>
<keyword evidence="2" id="KW-1185">Reference proteome</keyword>
<dbReference type="AlphaFoldDB" id="A0A834W9F1"/>
<comment type="caution">
    <text evidence="1">The sequence shown here is derived from an EMBL/GenBank/DDBJ whole genome shotgun (WGS) entry which is preliminary data.</text>
</comment>
<dbReference type="OrthoDB" id="1722863at2759"/>
<sequence>MWVMPVIGLSAALNGIPVRNRTNFKNWKERIMIVLGCLDLDHAFRLDRPAVLTDGSSNVDRIAYEKRERSNRMCHDHATFYSGILEGRHFRGF</sequence>
<dbReference type="Proteomes" id="UP000634136">
    <property type="component" value="Unassembled WGS sequence"/>
</dbReference>